<evidence type="ECO:0000256" key="2">
    <source>
        <dbReference type="ARBA" id="ARBA00023125"/>
    </source>
</evidence>
<dbReference type="Gene3D" id="3.90.220.20">
    <property type="entry name" value="DNA methylase specificity domains"/>
    <property type="match status" value="2"/>
</dbReference>
<evidence type="ECO:0008006" key="5">
    <source>
        <dbReference type="Google" id="ProtNLM"/>
    </source>
</evidence>
<dbReference type="EMBL" id="CP065997">
    <property type="protein sequence ID" value="QQB33135.1"/>
    <property type="molecule type" value="Genomic_DNA"/>
</dbReference>
<gene>
    <name evidence="3" type="ORF">I6I07_21110</name>
</gene>
<proteinExistence type="predicted"/>
<protein>
    <recommendedName>
        <fullName evidence="5">Type I restriction modification DNA specificity domain-containing protein</fullName>
    </recommendedName>
</protein>
<keyword evidence="1" id="KW-0680">Restriction system</keyword>
<dbReference type="SUPFAM" id="SSF116734">
    <property type="entry name" value="DNA methylase specificity domain"/>
    <property type="match status" value="2"/>
</dbReference>
<evidence type="ECO:0000313" key="4">
    <source>
        <dbReference type="Proteomes" id="UP000595231"/>
    </source>
</evidence>
<dbReference type="PANTHER" id="PTHR30408:SF12">
    <property type="entry name" value="TYPE I RESTRICTION ENZYME MJAVIII SPECIFICITY SUBUNIT"/>
    <property type="match status" value="1"/>
</dbReference>
<evidence type="ECO:0000256" key="1">
    <source>
        <dbReference type="ARBA" id="ARBA00022747"/>
    </source>
</evidence>
<dbReference type="InterPro" id="IPR044946">
    <property type="entry name" value="Restrct_endonuc_typeI_TRD_sf"/>
</dbReference>
<dbReference type="RefSeq" id="WP_198483575.1">
    <property type="nucleotide sequence ID" value="NZ_CP065997.1"/>
</dbReference>
<dbReference type="GO" id="GO:0009307">
    <property type="term" value="P:DNA restriction-modification system"/>
    <property type="evidence" value="ECO:0007669"/>
    <property type="project" value="UniProtKB-KW"/>
</dbReference>
<keyword evidence="2" id="KW-0238">DNA-binding</keyword>
<name>A0A7T4AZY7_9BURK</name>
<dbReference type="PANTHER" id="PTHR30408">
    <property type="entry name" value="TYPE-1 RESTRICTION ENZYME ECOKI SPECIFICITY PROTEIN"/>
    <property type="match status" value="1"/>
</dbReference>
<reference evidence="3 4" key="1">
    <citation type="submission" date="2020-12" db="EMBL/GenBank/DDBJ databases">
        <title>FDA dAtabase for Regulatory Grade micrObial Sequences (FDA-ARGOS): Supporting development and validation of Infectious Disease Dx tests.</title>
        <authorList>
            <person name="Sproer C."/>
            <person name="Gronow S."/>
            <person name="Severitt S."/>
            <person name="Schroder I."/>
            <person name="Tallon L."/>
            <person name="Sadzewicz L."/>
            <person name="Zhao X."/>
            <person name="Boylan J."/>
            <person name="Ott S."/>
            <person name="Bowen H."/>
            <person name="Vavikolanu K."/>
            <person name="Mehta A."/>
            <person name="Aluvathingal J."/>
            <person name="Nadendla S."/>
            <person name="Lowell S."/>
            <person name="Myers T."/>
            <person name="Yan Y."/>
            <person name="Sichtig H."/>
        </authorList>
    </citation>
    <scope>NUCLEOTIDE SEQUENCE [LARGE SCALE GENOMIC DNA]</scope>
    <source>
        <strain evidence="3 4">FDAARGOS_1050</strain>
    </source>
</reference>
<accession>A0A7T4AZY7</accession>
<organism evidence="3 4">
    <name type="scientific">Achromobacter deleyi</name>
    <dbReference type="NCBI Taxonomy" id="1353891"/>
    <lineage>
        <taxon>Bacteria</taxon>
        <taxon>Pseudomonadati</taxon>
        <taxon>Pseudomonadota</taxon>
        <taxon>Betaproteobacteria</taxon>
        <taxon>Burkholderiales</taxon>
        <taxon>Alcaligenaceae</taxon>
        <taxon>Achromobacter</taxon>
    </lineage>
</organism>
<dbReference type="REBASE" id="459017">
    <property type="entry name" value="S.Ade1050ORF21100P"/>
</dbReference>
<evidence type="ECO:0000313" key="3">
    <source>
        <dbReference type="EMBL" id="QQB33135.1"/>
    </source>
</evidence>
<dbReference type="GO" id="GO:0003677">
    <property type="term" value="F:DNA binding"/>
    <property type="evidence" value="ECO:0007669"/>
    <property type="project" value="UniProtKB-KW"/>
</dbReference>
<dbReference type="Proteomes" id="UP000595231">
    <property type="component" value="Chromosome"/>
</dbReference>
<dbReference type="NCBIfam" id="NF047740">
    <property type="entry name" value="antiphage_MADS5"/>
    <property type="match status" value="1"/>
</dbReference>
<dbReference type="AlphaFoldDB" id="A0A7T4AZY7"/>
<dbReference type="InterPro" id="IPR052021">
    <property type="entry name" value="Type-I_RS_S_subunit"/>
</dbReference>
<sequence>MSRKFQCKVVPSIWIEHNGRRLDCGPYVSGAIEAKELLSQMNTTPLTDLTTGHKGGIYNGSPFVRNYVEDPDHGVPFLTTSSLLQADLTNLSLLSKRDARSRQLSFLEIKPDMTLITCSGSIGRMAYARSDMKGIWSNQDIMKVVPNPDLVKSGYLYAYLCSKFGVPLIASGTYGAIIPHIEPQHIADLPVPRLGIVEDQAHELVQQAANKRVEASRIIARAIAQLESAAGLQALPSSKSDGIPLSLSVTPSSNLMKRMDGAFHSLFHRDAVRALETASVPTTTVANKAVSIVEPKRFKRIQIDDPEFGIPMFGTSALMWADPQPSYLIPKNMSDIDELLVDQKTVLVPRSGQISGIIGTAVLPYGAIVGSAVSEDAIRINCSNEIIAGFLFIVLRSEYGRRQLKARAYGSSIPHLDVNQIGETLVPDLDDEVIEEIGAMGLQSAKLRHEAIEHEGKARRLVERAIEEGGR</sequence>